<evidence type="ECO:0000256" key="5">
    <source>
        <dbReference type="SAM" id="Coils"/>
    </source>
</evidence>
<keyword evidence="5" id="KW-0175">Coiled coil</keyword>
<accession>A0ABS4ATN9</accession>
<dbReference type="Gene3D" id="2.40.50.100">
    <property type="match status" value="1"/>
</dbReference>
<dbReference type="Pfam" id="PF25963">
    <property type="entry name" value="Beta-barrel_AAEA"/>
    <property type="match status" value="1"/>
</dbReference>
<proteinExistence type="predicted"/>
<evidence type="ECO:0000256" key="2">
    <source>
        <dbReference type="ARBA" id="ARBA00022692"/>
    </source>
</evidence>
<dbReference type="InterPro" id="IPR058624">
    <property type="entry name" value="MdtA-like_HH"/>
</dbReference>
<reference evidence="9 10" key="1">
    <citation type="submission" date="2021-03" db="EMBL/GenBank/DDBJ databases">
        <authorList>
            <person name="So Y."/>
        </authorList>
    </citation>
    <scope>NUCLEOTIDE SEQUENCE [LARGE SCALE GENOMIC DNA]</scope>
    <source>
        <strain evidence="9 10">PWR1</strain>
    </source>
</reference>
<sequence>MKTAIRISTAVAIAIFAWYIVADRITPYTGNARVKALVVAMVPQVAGYVSAVPVTNGQVVEPGQLLARIDPQPFLLQVEKARSDLQLATQEVGASSAQVEAAQAELAQARAQLENTQSQSERTFTLARQGIATRAAADQAQAQLLSAQGRVTAAEAELERARQQLGATGADNARIQAAIAALGLAEINLRWTELRAPGRGAVVDLQITEGTFAPAGQRLMTFVSFEEVWVEAYMTENNLGRIAVGNAAELSLDVYPGRIFQGTVTSITIAAAAPHAGTSSDGLPKPPEVSGWMRDPQRFPVRIRMEGYGGGSEAADIRRQVNGQADVVVYTGGNAVLNGLAAAWIRFMSWISYAY</sequence>
<dbReference type="PANTHER" id="PTHR30386">
    <property type="entry name" value="MEMBRANE FUSION SUBUNIT OF EMRAB-TOLC MULTIDRUG EFFLUX PUMP"/>
    <property type="match status" value="1"/>
</dbReference>
<feature type="coiled-coil region" evidence="5">
    <location>
        <begin position="92"/>
        <end position="164"/>
    </location>
</feature>
<organism evidence="9 10">
    <name type="scientific">Roseomonas nitratireducens</name>
    <dbReference type="NCBI Taxonomy" id="2820810"/>
    <lineage>
        <taxon>Bacteria</taxon>
        <taxon>Pseudomonadati</taxon>
        <taxon>Pseudomonadota</taxon>
        <taxon>Alphaproteobacteria</taxon>
        <taxon>Acetobacterales</taxon>
        <taxon>Roseomonadaceae</taxon>
        <taxon>Roseomonas</taxon>
    </lineage>
</organism>
<evidence type="ECO:0000259" key="6">
    <source>
        <dbReference type="Pfam" id="PF25876"/>
    </source>
</evidence>
<evidence type="ECO:0000256" key="1">
    <source>
        <dbReference type="ARBA" id="ARBA00004167"/>
    </source>
</evidence>
<dbReference type="Proteomes" id="UP000680815">
    <property type="component" value="Unassembled WGS sequence"/>
</dbReference>
<keyword evidence="4" id="KW-0472">Membrane</keyword>
<evidence type="ECO:0000256" key="3">
    <source>
        <dbReference type="ARBA" id="ARBA00022989"/>
    </source>
</evidence>
<dbReference type="RefSeq" id="WP_209351580.1">
    <property type="nucleotide sequence ID" value="NZ_JAGIYZ010000008.1"/>
</dbReference>
<evidence type="ECO:0000259" key="7">
    <source>
        <dbReference type="Pfam" id="PF25917"/>
    </source>
</evidence>
<keyword evidence="2" id="KW-0812">Transmembrane</keyword>
<dbReference type="Pfam" id="PF25876">
    <property type="entry name" value="HH_MFP_RND"/>
    <property type="match status" value="1"/>
</dbReference>
<keyword evidence="10" id="KW-1185">Reference proteome</keyword>
<gene>
    <name evidence="9" type="ORF">J5Y09_09790</name>
</gene>
<dbReference type="SUPFAM" id="SSF111369">
    <property type="entry name" value="HlyD-like secretion proteins"/>
    <property type="match status" value="2"/>
</dbReference>
<dbReference type="PANTHER" id="PTHR30386:SF26">
    <property type="entry name" value="TRANSPORT PROTEIN COMB"/>
    <property type="match status" value="1"/>
</dbReference>
<dbReference type="Gene3D" id="2.40.30.170">
    <property type="match status" value="1"/>
</dbReference>
<dbReference type="Gene3D" id="1.10.287.470">
    <property type="entry name" value="Helix hairpin bin"/>
    <property type="match status" value="1"/>
</dbReference>
<keyword evidence="3" id="KW-1133">Transmembrane helix</keyword>
<evidence type="ECO:0000313" key="9">
    <source>
        <dbReference type="EMBL" id="MBP0464203.1"/>
    </source>
</evidence>
<dbReference type="InterPro" id="IPR050739">
    <property type="entry name" value="MFP"/>
</dbReference>
<protein>
    <submittedName>
        <fullName evidence="9">HlyD family secretion protein</fullName>
    </submittedName>
</protein>
<dbReference type="InterPro" id="IPR058625">
    <property type="entry name" value="MdtA-like_BSH"/>
</dbReference>
<dbReference type="InterPro" id="IPR058634">
    <property type="entry name" value="AaeA-lik-b-barrel"/>
</dbReference>
<comment type="subcellular location">
    <subcellularLocation>
        <location evidence="1">Membrane</location>
        <topology evidence="1">Single-pass membrane protein</topology>
    </subcellularLocation>
</comment>
<feature type="domain" description="Multidrug resistance protein MdtA-like alpha-helical hairpin" evidence="6">
    <location>
        <begin position="100"/>
        <end position="165"/>
    </location>
</feature>
<evidence type="ECO:0000256" key="4">
    <source>
        <dbReference type="ARBA" id="ARBA00023136"/>
    </source>
</evidence>
<evidence type="ECO:0000259" key="8">
    <source>
        <dbReference type="Pfam" id="PF25963"/>
    </source>
</evidence>
<evidence type="ECO:0000313" key="10">
    <source>
        <dbReference type="Proteomes" id="UP000680815"/>
    </source>
</evidence>
<dbReference type="Pfam" id="PF25917">
    <property type="entry name" value="BSH_RND"/>
    <property type="match status" value="1"/>
</dbReference>
<dbReference type="EMBL" id="JAGIYZ010000008">
    <property type="protein sequence ID" value="MBP0464203.1"/>
    <property type="molecule type" value="Genomic_DNA"/>
</dbReference>
<feature type="domain" description="Multidrug resistance protein MdtA-like barrel-sandwich hybrid" evidence="7">
    <location>
        <begin position="39"/>
        <end position="220"/>
    </location>
</feature>
<comment type="caution">
    <text evidence="9">The sequence shown here is derived from an EMBL/GenBank/DDBJ whole genome shotgun (WGS) entry which is preliminary data.</text>
</comment>
<name>A0ABS4ATN9_9PROT</name>
<feature type="domain" description="p-hydroxybenzoic acid efflux pump subunit AaeA-like beta-barrel" evidence="8">
    <location>
        <begin position="229"/>
        <end position="306"/>
    </location>
</feature>